<accession>A0ABY4SLT9</accession>
<protein>
    <recommendedName>
        <fullName evidence="3">General secretion pathway protein M</fullName>
    </recommendedName>
</protein>
<organism evidence="1 2">
    <name type="scientific">Brevundimonas albigilva</name>
    <dbReference type="NCBI Taxonomy" id="1312364"/>
    <lineage>
        <taxon>Bacteria</taxon>
        <taxon>Pseudomonadati</taxon>
        <taxon>Pseudomonadota</taxon>
        <taxon>Alphaproteobacteria</taxon>
        <taxon>Caulobacterales</taxon>
        <taxon>Caulobacteraceae</taxon>
        <taxon>Brevundimonas</taxon>
    </lineage>
</organism>
<keyword evidence="2" id="KW-1185">Reference proteome</keyword>
<dbReference type="RefSeq" id="WP_250201587.1">
    <property type="nucleotide sequence ID" value="NZ_CP097649.1"/>
</dbReference>
<dbReference type="EMBL" id="CP097649">
    <property type="protein sequence ID" value="URI14641.1"/>
    <property type="molecule type" value="Genomic_DNA"/>
</dbReference>
<evidence type="ECO:0008006" key="3">
    <source>
        <dbReference type="Google" id="ProtNLM"/>
    </source>
</evidence>
<dbReference type="Proteomes" id="UP001055429">
    <property type="component" value="Chromosome"/>
</dbReference>
<proteinExistence type="predicted"/>
<sequence length="209" mass="22321">MRTRDLVARLKRTTPRERVLLAVLVLGALVYAPIAASDWRAAQETRYVDAMSERSSARLAAAAARRIEAATADQAALEDMETWGFEASNVAVAQVRIEQQLVEAATRAGLTNLRVTTDSEVETIGPTQWLGAEVQANLLWTPTFAFLDALAAWPEGFRVTGFQYEMQPLTPLQQEAGMTAPTGSVRIGVAFPVILPPTAAAPAAGGAGS</sequence>
<gene>
    <name evidence="1" type="ORF">M8231_12575</name>
</gene>
<name>A0ABY4SLT9_9CAUL</name>
<reference evidence="1" key="1">
    <citation type="submission" date="2022-05" db="EMBL/GenBank/DDBJ databases">
        <title>Brevundimonas albigilva TT17 genome sequence.</title>
        <authorList>
            <person name="Lee K."/>
            <person name="Son H."/>
        </authorList>
    </citation>
    <scope>NUCLEOTIDE SEQUENCE</scope>
    <source>
        <strain evidence="1">TT17</strain>
    </source>
</reference>
<evidence type="ECO:0000313" key="2">
    <source>
        <dbReference type="Proteomes" id="UP001055429"/>
    </source>
</evidence>
<evidence type="ECO:0000313" key="1">
    <source>
        <dbReference type="EMBL" id="URI14641.1"/>
    </source>
</evidence>